<dbReference type="InterPro" id="IPR001223">
    <property type="entry name" value="Glyco_hydro18_cat"/>
</dbReference>
<evidence type="ECO:0000256" key="2">
    <source>
        <dbReference type="ARBA" id="ARBA00022669"/>
    </source>
</evidence>
<dbReference type="PANTHER" id="PTHR11177">
    <property type="entry name" value="CHITINASE"/>
    <property type="match status" value="1"/>
</dbReference>
<dbReference type="Gene3D" id="2.170.140.10">
    <property type="entry name" value="Chitin binding domain"/>
    <property type="match status" value="2"/>
</dbReference>
<evidence type="ECO:0000256" key="6">
    <source>
        <dbReference type="RuleBase" id="RU000489"/>
    </source>
</evidence>
<dbReference type="InterPro" id="IPR001579">
    <property type="entry name" value="Glyco_hydro_18_chit_AS"/>
</dbReference>
<dbReference type="Pfam" id="PF01607">
    <property type="entry name" value="CBM_14"/>
    <property type="match status" value="2"/>
</dbReference>
<keyword evidence="4" id="KW-1015">Disulfide bond</keyword>
<dbReference type="SUPFAM" id="SSF57625">
    <property type="entry name" value="Invertebrate chitin-binding proteins"/>
    <property type="match status" value="2"/>
</dbReference>
<name>A0ABQ9EPC0_TEGGR</name>
<evidence type="ECO:0000313" key="10">
    <source>
        <dbReference type="EMBL" id="KAJ8305098.1"/>
    </source>
</evidence>
<dbReference type="SUPFAM" id="SSF51445">
    <property type="entry name" value="(Trans)glycosidases"/>
    <property type="match status" value="1"/>
</dbReference>
<comment type="similarity">
    <text evidence="1">Belongs to the glycosyl hydrolase 18 family. Chitinase class II subfamily.</text>
</comment>
<dbReference type="EMBL" id="JARBDR010000873">
    <property type="protein sequence ID" value="KAJ8305098.1"/>
    <property type="molecule type" value="Genomic_DNA"/>
</dbReference>
<dbReference type="PANTHER" id="PTHR11177:SF317">
    <property type="entry name" value="CHITINASE 12-RELATED"/>
    <property type="match status" value="1"/>
</dbReference>
<evidence type="ECO:0000256" key="3">
    <source>
        <dbReference type="ARBA" id="ARBA00022801"/>
    </source>
</evidence>
<dbReference type="InterPro" id="IPR017853">
    <property type="entry name" value="GH"/>
</dbReference>
<feature type="non-terminal residue" evidence="10">
    <location>
        <position position="1"/>
    </location>
</feature>
<keyword evidence="3 6" id="KW-0378">Hydrolase</keyword>
<feature type="domain" description="Chitin-binding type-2" evidence="8">
    <location>
        <begin position="351"/>
        <end position="407"/>
    </location>
</feature>
<dbReference type="PROSITE" id="PS50940">
    <property type="entry name" value="CHIT_BIND_II"/>
    <property type="match status" value="2"/>
</dbReference>
<sequence>ADLCTHLVYAFGILRDNEIHTYEWNDEVLYKSFNEIKQRNSKLKTLLAIGGWNARSEEFTKMVSSIANRKQFVDQSISFLRQHGFDGLDLDWEYPASRGGQASDKVNFGILCKELRAAYEDESLRTGNDRLLVTAAVAAGKGYIDPGYDVPVMSQNLDFISLMTYDLHGAWESVTGHQSPLFSRSSESATGKQLNIEWSANYWVTLGASKSKLNIGLATYGRGFTLSNTTQYGIGAPASGPSVAGTFTREAGFLSYYETFDLTEILHVFTQVSWLVDQGFAGAMVWSLPLDDFNHICSSSTKKFTLTRKIAEDLIAAETRILPSSTTTTPTSTTTSSISPVSTTQETSTSSFTCDGKSDGFYTHRNYCTKFIICVHGYMYVNNCPPNQHWNPNLNYCDWDYNVPCDKTSTITTMTTTDPSTTTPPTTTTTSPTTTTTSPTTTTTTPTTTTSTTTTPSTTTKAVSCDGKSDGYYSDPNDCSQFVICSHGVLYQRRCSGGLLWNSQKRSCDWPNNVNCNDNRLGV</sequence>
<accession>A0ABQ9EPC0</accession>
<dbReference type="SMART" id="SM00494">
    <property type="entry name" value="ChtBD2"/>
    <property type="match status" value="2"/>
</dbReference>
<dbReference type="InterPro" id="IPR002557">
    <property type="entry name" value="Chitin-bd_dom"/>
</dbReference>
<dbReference type="InterPro" id="IPR050314">
    <property type="entry name" value="Glycosyl_Hydrlase_18"/>
</dbReference>
<dbReference type="SUPFAM" id="SSF54556">
    <property type="entry name" value="Chitinase insertion domain"/>
    <property type="match status" value="1"/>
</dbReference>
<dbReference type="Gene3D" id="3.20.20.80">
    <property type="entry name" value="Glycosidases"/>
    <property type="match status" value="1"/>
</dbReference>
<comment type="caution">
    <text evidence="10">The sequence shown here is derived from an EMBL/GenBank/DDBJ whole genome shotgun (WGS) entry which is preliminary data.</text>
</comment>
<reference evidence="10 11" key="1">
    <citation type="submission" date="2022-12" db="EMBL/GenBank/DDBJ databases">
        <title>Chromosome-level genome of Tegillarca granosa.</title>
        <authorList>
            <person name="Kim J."/>
        </authorList>
    </citation>
    <scope>NUCLEOTIDE SEQUENCE [LARGE SCALE GENOMIC DNA]</scope>
    <source>
        <strain evidence="10">Teg-2019</strain>
        <tissue evidence="10">Adductor muscle</tissue>
    </source>
</reference>
<dbReference type="Proteomes" id="UP001217089">
    <property type="component" value="Unassembled WGS sequence"/>
</dbReference>
<dbReference type="PROSITE" id="PS01095">
    <property type="entry name" value="GH18_1"/>
    <property type="match status" value="1"/>
</dbReference>
<keyword evidence="5 6" id="KW-0326">Glycosidase</keyword>
<protein>
    <recommendedName>
        <fullName evidence="12">Chitinase</fullName>
    </recommendedName>
</protein>
<evidence type="ECO:0000256" key="5">
    <source>
        <dbReference type="ARBA" id="ARBA00023295"/>
    </source>
</evidence>
<feature type="domain" description="Chitin-binding type-2" evidence="8">
    <location>
        <begin position="462"/>
        <end position="518"/>
    </location>
</feature>
<evidence type="ECO:0008006" key="12">
    <source>
        <dbReference type="Google" id="ProtNLM"/>
    </source>
</evidence>
<dbReference type="InterPro" id="IPR029070">
    <property type="entry name" value="Chitinase_insertion_sf"/>
</dbReference>
<dbReference type="Gene3D" id="3.10.50.10">
    <property type="match status" value="1"/>
</dbReference>
<dbReference type="PROSITE" id="PS51910">
    <property type="entry name" value="GH18_2"/>
    <property type="match status" value="1"/>
</dbReference>
<evidence type="ECO:0000256" key="1">
    <source>
        <dbReference type="ARBA" id="ARBA00009121"/>
    </source>
</evidence>
<dbReference type="SMART" id="SM00636">
    <property type="entry name" value="Glyco_18"/>
    <property type="match status" value="1"/>
</dbReference>
<evidence type="ECO:0000259" key="8">
    <source>
        <dbReference type="PROSITE" id="PS50940"/>
    </source>
</evidence>
<gene>
    <name evidence="10" type="ORF">KUTeg_017350</name>
</gene>
<keyword evidence="11" id="KW-1185">Reference proteome</keyword>
<evidence type="ECO:0000256" key="4">
    <source>
        <dbReference type="ARBA" id="ARBA00023157"/>
    </source>
</evidence>
<evidence type="ECO:0000313" key="11">
    <source>
        <dbReference type="Proteomes" id="UP001217089"/>
    </source>
</evidence>
<evidence type="ECO:0000259" key="9">
    <source>
        <dbReference type="PROSITE" id="PS51910"/>
    </source>
</evidence>
<dbReference type="InterPro" id="IPR036508">
    <property type="entry name" value="Chitin-bd_dom_sf"/>
</dbReference>
<evidence type="ECO:0000256" key="7">
    <source>
        <dbReference type="SAM" id="MobiDB-lite"/>
    </source>
</evidence>
<feature type="region of interest" description="Disordered" evidence="7">
    <location>
        <begin position="324"/>
        <end position="349"/>
    </location>
</feature>
<keyword evidence="2" id="KW-0147">Chitin-binding</keyword>
<feature type="region of interest" description="Disordered" evidence="7">
    <location>
        <begin position="416"/>
        <end position="457"/>
    </location>
</feature>
<organism evidence="10 11">
    <name type="scientific">Tegillarca granosa</name>
    <name type="common">Malaysian cockle</name>
    <name type="synonym">Anadara granosa</name>
    <dbReference type="NCBI Taxonomy" id="220873"/>
    <lineage>
        <taxon>Eukaryota</taxon>
        <taxon>Metazoa</taxon>
        <taxon>Spiralia</taxon>
        <taxon>Lophotrochozoa</taxon>
        <taxon>Mollusca</taxon>
        <taxon>Bivalvia</taxon>
        <taxon>Autobranchia</taxon>
        <taxon>Pteriomorphia</taxon>
        <taxon>Arcoida</taxon>
        <taxon>Arcoidea</taxon>
        <taxon>Arcidae</taxon>
        <taxon>Tegillarca</taxon>
    </lineage>
</organism>
<proteinExistence type="inferred from homology"/>
<dbReference type="Pfam" id="PF00704">
    <property type="entry name" value="Glyco_hydro_18"/>
    <property type="match status" value="1"/>
</dbReference>
<dbReference type="InterPro" id="IPR011583">
    <property type="entry name" value="Chitinase_II/V-like_cat"/>
</dbReference>
<feature type="domain" description="GH18" evidence="9">
    <location>
        <begin position="1"/>
        <end position="317"/>
    </location>
</feature>